<dbReference type="PANTHER" id="PTHR43075:SF1">
    <property type="entry name" value="FORMATE LYASE ACTIVATING ENZYME, PUTATIVE (AFU_ORTHOLOGUE AFUA_2G15630)-RELATED"/>
    <property type="match status" value="1"/>
</dbReference>
<dbReference type="HOGENOM" id="CLU_062674_0_1_0"/>
<dbReference type="EMBL" id="AE000657">
    <property type="protein sequence ID" value="AAC06914.1"/>
    <property type="molecule type" value="Genomic_DNA"/>
</dbReference>
<dbReference type="Proteomes" id="UP000000798">
    <property type="component" value="Chromosome"/>
</dbReference>
<dbReference type="SUPFAM" id="SSF102114">
    <property type="entry name" value="Radical SAM enzymes"/>
    <property type="match status" value="1"/>
</dbReference>
<protein>
    <recommendedName>
        <fullName evidence="6">Radical SAM core domain-containing protein</fullName>
    </recommendedName>
</protein>
<evidence type="ECO:0000256" key="5">
    <source>
        <dbReference type="PIRSR" id="PIRSR004869-50"/>
    </source>
</evidence>
<dbReference type="SFLD" id="SFLDS00029">
    <property type="entry name" value="Radical_SAM"/>
    <property type="match status" value="1"/>
</dbReference>
<keyword evidence="1 5" id="KW-0949">S-adenosyl-L-methionine</keyword>
<dbReference type="Gene3D" id="3.20.20.70">
    <property type="entry name" value="Aldolase class I"/>
    <property type="match status" value="1"/>
</dbReference>
<dbReference type="OrthoDB" id="9781783at2"/>
<evidence type="ECO:0000256" key="3">
    <source>
        <dbReference type="ARBA" id="ARBA00023004"/>
    </source>
</evidence>
<organism evidence="7 8">
    <name type="scientific">Aquifex aeolicus (strain VF5)</name>
    <dbReference type="NCBI Taxonomy" id="224324"/>
    <lineage>
        <taxon>Bacteria</taxon>
        <taxon>Pseudomonadati</taxon>
        <taxon>Aquificota</taxon>
        <taxon>Aquificia</taxon>
        <taxon>Aquificales</taxon>
        <taxon>Aquificaceae</taxon>
        <taxon>Aquifex</taxon>
    </lineage>
</organism>
<reference evidence="7 8" key="1">
    <citation type="journal article" date="1998" name="Nature">
        <title>The complete genome of the hyperthermophilic bacterium Aquifex aeolicus.</title>
        <authorList>
            <person name="Deckert G."/>
            <person name="Warren P.V."/>
            <person name="Gaasterland T."/>
            <person name="Young W.G."/>
            <person name="Lenox A.L."/>
            <person name="Graham D.E."/>
            <person name="Overbeek R."/>
            <person name="Snead M.A."/>
            <person name="Keller M."/>
            <person name="Aujay M."/>
            <person name="Huber R."/>
            <person name="Feldman R.A."/>
            <person name="Short J.M."/>
            <person name="Olson G.J."/>
            <person name="Swanson R.V."/>
        </authorList>
    </citation>
    <scope>NUCLEOTIDE SEQUENCE [LARGE SCALE GENOMIC DNA]</scope>
    <source>
        <strain evidence="7 8">VF5</strain>
    </source>
</reference>
<keyword evidence="3 5" id="KW-0408">Iron</keyword>
<feature type="binding site" evidence="5">
    <location>
        <position position="129"/>
    </location>
    <ligand>
        <name>[4Fe-4S] cluster</name>
        <dbReference type="ChEBI" id="CHEBI:49883"/>
        <note>4Fe-4S-S-AdoMet</note>
    </ligand>
</feature>
<dbReference type="KEGG" id="aae:aq_729"/>
<dbReference type="InterPro" id="IPR007197">
    <property type="entry name" value="rSAM"/>
</dbReference>
<evidence type="ECO:0000256" key="4">
    <source>
        <dbReference type="ARBA" id="ARBA00023014"/>
    </source>
</evidence>
<feature type="domain" description="Radical SAM core" evidence="6">
    <location>
        <begin position="117"/>
        <end position="247"/>
    </location>
</feature>
<accession>O66941</accession>
<dbReference type="GO" id="GO:0051536">
    <property type="term" value="F:iron-sulfur cluster binding"/>
    <property type="evidence" value="ECO:0007669"/>
    <property type="project" value="UniProtKB-KW"/>
</dbReference>
<keyword evidence="8" id="KW-1185">Reference proteome</keyword>
<dbReference type="eggNOG" id="COG1313">
    <property type="taxonomic scope" value="Bacteria"/>
</dbReference>
<dbReference type="InterPro" id="IPR016431">
    <property type="entry name" value="Pyrv-formate_lyase-activ_prd"/>
</dbReference>
<gene>
    <name evidence="7" type="ordered locus">aq_729</name>
</gene>
<dbReference type="InterPro" id="IPR040085">
    <property type="entry name" value="MJ0674-like"/>
</dbReference>
<name>O66941_AQUAE</name>
<dbReference type="PIRSF" id="PIRSF004869">
    <property type="entry name" value="PflX_prd"/>
    <property type="match status" value="1"/>
</dbReference>
<dbReference type="InterPro" id="IPR058240">
    <property type="entry name" value="rSAM_sf"/>
</dbReference>
<dbReference type="EnsemblBacteria" id="AAC06914">
    <property type="protein sequence ID" value="AAC06914"/>
    <property type="gene ID" value="aq_729"/>
</dbReference>
<evidence type="ECO:0000256" key="2">
    <source>
        <dbReference type="ARBA" id="ARBA00022723"/>
    </source>
</evidence>
<dbReference type="STRING" id="224324.aq_729"/>
<comment type="cofactor">
    <cofactor evidence="5">
        <name>[4Fe-4S] cluster</name>
        <dbReference type="ChEBI" id="CHEBI:49883"/>
    </cofactor>
    <text evidence="5">Binds 1 [4Fe-4S] cluster. The cluster is coordinated with 3 cysteines and an exchangeable S-adenosyl-L-methionine.</text>
</comment>
<dbReference type="CDD" id="cd01335">
    <property type="entry name" value="Radical_SAM"/>
    <property type="match status" value="1"/>
</dbReference>
<dbReference type="SFLD" id="SFLDG01099">
    <property type="entry name" value="Uncharacterised_Radical_SAM_Su"/>
    <property type="match status" value="1"/>
</dbReference>
<sequence>MITFTYFPLELTPPFTLQTSTAFLNLRLFLFRNKFNLMNKYPSYLNLYESGELEKRVEKALNMLEKCKVCPHTCGVNRLEDDKKGYCKVGRYAVVADYFPHFGEEFPIRGYRGSGTIFFSYCNMRCVYCQNYDVSHLGAGRIMKPEDLAEVMLELQDYGCHNINLVSPSHVVPQILEALLIAVERGLRIPIVYNTSSFDSLETLKLLDGIVDIYLADLKYLNKEYGRKYSKVKDYPSVAKEAIREMYRQVGNLEVDERGIAVRGLLVRHLVLPNDISTTKEVMEFLRSIDPKLAVNVMKQYHPYYKAWDYPELSRRITEEEYKKALEEAQGFTLIVD</sequence>
<dbReference type="PANTHER" id="PTHR43075">
    <property type="entry name" value="FORMATE LYASE ACTIVATING ENZYME, PUTATIVE (AFU_ORTHOLOGUE AFUA_2G15630)-RELATED"/>
    <property type="match status" value="1"/>
</dbReference>
<evidence type="ECO:0000256" key="1">
    <source>
        <dbReference type="ARBA" id="ARBA00022691"/>
    </source>
</evidence>
<feature type="binding site" evidence="5">
    <location>
        <position position="126"/>
    </location>
    <ligand>
        <name>[4Fe-4S] cluster</name>
        <dbReference type="ChEBI" id="CHEBI:49883"/>
        <note>4Fe-4S-S-AdoMet</note>
    </ligand>
</feature>
<dbReference type="GO" id="GO:0046872">
    <property type="term" value="F:metal ion binding"/>
    <property type="evidence" value="ECO:0007669"/>
    <property type="project" value="UniProtKB-KW"/>
</dbReference>
<keyword evidence="2 5" id="KW-0479">Metal-binding</keyword>
<dbReference type="PATRIC" id="fig|224324.8.peg.584"/>
<dbReference type="InParanoid" id="O66941"/>
<dbReference type="GO" id="GO:0003824">
    <property type="term" value="F:catalytic activity"/>
    <property type="evidence" value="ECO:0007669"/>
    <property type="project" value="InterPro"/>
</dbReference>
<dbReference type="InterPro" id="IPR013785">
    <property type="entry name" value="Aldolase_TIM"/>
</dbReference>
<dbReference type="Pfam" id="PF04055">
    <property type="entry name" value="Radical_SAM"/>
    <property type="match status" value="1"/>
</dbReference>
<dbReference type="AlphaFoldDB" id="O66941"/>
<evidence type="ECO:0000259" key="6">
    <source>
        <dbReference type="Pfam" id="PF04055"/>
    </source>
</evidence>
<keyword evidence="4 5" id="KW-0411">Iron-sulfur</keyword>
<evidence type="ECO:0000313" key="8">
    <source>
        <dbReference type="Proteomes" id="UP000000798"/>
    </source>
</evidence>
<feature type="binding site" evidence="5">
    <location>
        <position position="122"/>
    </location>
    <ligand>
        <name>[4Fe-4S] cluster</name>
        <dbReference type="ChEBI" id="CHEBI:49883"/>
        <note>4Fe-4S-S-AdoMet</note>
    </ligand>
</feature>
<proteinExistence type="predicted"/>
<evidence type="ECO:0000313" key="7">
    <source>
        <dbReference type="EMBL" id="AAC06914.1"/>
    </source>
</evidence>
<dbReference type="PIR" id="A70364">
    <property type="entry name" value="A70364"/>
</dbReference>